<keyword evidence="3" id="KW-0808">Transferase</keyword>
<evidence type="ECO:0000313" key="4">
    <source>
        <dbReference type="Proteomes" id="UP000003959"/>
    </source>
</evidence>
<dbReference type="InterPro" id="IPR051338">
    <property type="entry name" value="NodU/CmcH_Carbamoyltrnsfr"/>
</dbReference>
<keyword evidence="4" id="KW-1185">Reference proteome</keyword>
<dbReference type="Proteomes" id="UP000003959">
    <property type="component" value="Unassembled WGS sequence"/>
</dbReference>
<dbReference type="InterPro" id="IPR003696">
    <property type="entry name" value="Carbtransf_dom"/>
</dbReference>
<feature type="domain" description="Carbamoyltransferase" evidence="2">
    <location>
        <begin position="1"/>
        <end position="122"/>
    </location>
</feature>
<dbReference type="EMBL" id="GL890869">
    <property type="protein sequence ID" value="EGJ33151.1"/>
    <property type="molecule type" value="Genomic_DNA"/>
</dbReference>
<dbReference type="AlphaFoldDB" id="F4XQI8"/>
<dbReference type="RefSeq" id="WP_008182910.1">
    <property type="nucleotide sequence ID" value="NZ_GL890869.1"/>
</dbReference>
<proteinExistence type="predicted"/>
<evidence type="ECO:0000313" key="3">
    <source>
        <dbReference type="EMBL" id="EGJ33151.1"/>
    </source>
</evidence>
<name>F4XQI8_9CYAN</name>
<dbReference type="PANTHER" id="PTHR34847">
    <property type="entry name" value="NODULATION PROTEIN U"/>
    <property type="match status" value="1"/>
</dbReference>
<feature type="non-terminal residue" evidence="3">
    <location>
        <position position="1"/>
    </location>
</feature>
<dbReference type="GO" id="GO:0016740">
    <property type="term" value="F:transferase activity"/>
    <property type="evidence" value="ECO:0007669"/>
    <property type="project" value="UniProtKB-KW"/>
</dbReference>
<sequence length="141" mass="16102">PFEEAAILTIDGVGEWSTSTICFGSNNKIDIKAEMKFPHSVGLLYSAFTYFLGFKVNSGEYKLMGLAPYGNPESQQTKDYINIIKSHLVDIKEDGSIWMNQKYYSYATGLRMIKRRLWSDLFLFQSGILTMTFSNIIVTWP</sequence>
<dbReference type="PANTHER" id="PTHR34847:SF1">
    <property type="entry name" value="NODULATION PROTEIN U"/>
    <property type="match status" value="1"/>
</dbReference>
<reference evidence="4" key="1">
    <citation type="journal article" date="2011" name="Proc. Natl. Acad. Sci. U.S.A.">
        <title>Genomic insights into the physiology and ecology of the marine filamentous cyanobacterium Lyngbya majuscula.</title>
        <authorList>
            <person name="Jones A.C."/>
            <person name="Monroe E.A."/>
            <person name="Podell S."/>
            <person name="Hess W.R."/>
            <person name="Klages S."/>
            <person name="Esquenazi E."/>
            <person name="Niessen S."/>
            <person name="Hoover H."/>
            <person name="Rothmann M."/>
            <person name="Lasken R.S."/>
            <person name="Yates J.R.III."/>
            <person name="Reinhardt R."/>
            <person name="Kube M."/>
            <person name="Burkart M.D."/>
            <person name="Allen E.E."/>
            <person name="Dorrestein P.C."/>
            <person name="Gerwick W.H."/>
            <person name="Gerwick L."/>
        </authorList>
    </citation>
    <scope>NUCLEOTIDE SEQUENCE [LARGE SCALE GENOMIC DNA]</scope>
    <source>
        <strain evidence="4">3L</strain>
    </source>
</reference>
<dbReference type="eggNOG" id="COG2192">
    <property type="taxonomic scope" value="Bacteria"/>
</dbReference>
<protein>
    <submittedName>
        <fullName evidence="3">Putative carbamoyl transferase, NodU family</fullName>
    </submittedName>
</protein>
<keyword evidence="1" id="KW-1133">Transmembrane helix</keyword>
<dbReference type="HOGENOM" id="CLU_1829443_0_0_3"/>
<gene>
    <name evidence="3" type="ORF">LYNGBM3L_50790</name>
</gene>
<keyword evidence="1" id="KW-0472">Membrane</keyword>
<evidence type="ECO:0000259" key="2">
    <source>
        <dbReference type="Pfam" id="PF02543"/>
    </source>
</evidence>
<accession>F4XQI8</accession>
<keyword evidence="1" id="KW-0812">Transmembrane</keyword>
<dbReference type="Gene3D" id="3.30.420.40">
    <property type="match status" value="1"/>
</dbReference>
<evidence type="ECO:0000256" key="1">
    <source>
        <dbReference type="SAM" id="Phobius"/>
    </source>
</evidence>
<organism evidence="3 4">
    <name type="scientific">Moorena producens 3L</name>
    <dbReference type="NCBI Taxonomy" id="489825"/>
    <lineage>
        <taxon>Bacteria</taxon>
        <taxon>Bacillati</taxon>
        <taxon>Cyanobacteriota</taxon>
        <taxon>Cyanophyceae</taxon>
        <taxon>Coleofasciculales</taxon>
        <taxon>Coleofasciculaceae</taxon>
        <taxon>Moorena</taxon>
    </lineage>
</organism>
<dbReference type="Pfam" id="PF02543">
    <property type="entry name" value="Carbam_trans_N"/>
    <property type="match status" value="1"/>
</dbReference>
<feature type="transmembrane region" description="Helical" evidence="1">
    <location>
        <begin position="121"/>
        <end position="140"/>
    </location>
</feature>